<reference evidence="2 3" key="1">
    <citation type="submission" date="2021-06" db="EMBL/GenBank/DDBJ databases">
        <authorList>
            <person name="Palmer J.M."/>
        </authorList>
    </citation>
    <scope>NUCLEOTIDE SEQUENCE [LARGE SCALE GENOMIC DNA]</scope>
    <source>
        <strain evidence="2 3">MEX-2019</strain>
        <tissue evidence="2">Muscle</tissue>
    </source>
</reference>
<gene>
    <name evidence="2" type="ORF">CRENBAI_003372</name>
</gene>
<proteinExistence type="predicted"/>
<protein>
    <submittedName>
        <fullName evidence="2">Uncharacterized protein</fullName>
    </submittedName>
</protein>
<accession>A0AAV9S1W1</accession>
<evidence type="ECO:0000256" key="1">
    <source>
        <dbReference type="SAM" id="MobiDB-lite"/>
    </source>
</evidence>
<evidence type="ECO:0000313" key="3">
    <source>
        <dbReference type="Proteomes" id="UP001311232"/>
    </source>
</evidence>
<keyword evidence="3" id="KW-1185">Reference proteome</keyword>
<feature type="non-terminal residue" evidence="2">
    <location>
        <position position="95"/>
    </location>
</feature>
<dbReference type="EMBL" id="JAHHUM010000982">
    <property type="protein sequence ID" value="KAK5615297.1"/>
    <property type="molecule type" value="Genomic_DNA"/>
</dbReference>
<evidence type="ECO:0000313" key="2">
    <source>
        <dbReference type="EMBL" id="KAK5615297.1"/>
    </source>
</evidence>
<feature type="region of interest" description="Disordered" evidence="1">
    <location>
        <begin position="1"/>
        <end position="23"/>
    </location>
</feature>
<dbReference type="Proteomes" id="UP001311232">
    <property type="component" value="Unassembled WGS sequence"/>
</dbReference>
<organism evidence="2 3">
    <name type="scientific">Crenichthys baileyi</name>
    <name type="common">White River springfish</name>
    <dbReference type="NCBI Taxonomy" id="28760"/>
    <lineage>
        <taxon>Eukaryota</taxon>
        <taxon>Metazoa</taxon>
        <taxon>Chordata</taxon>
        <taxon>Craniata</taxon>
        <taxon>Vertebrata</taxon>
        <taxon>Euteleostomi</taxon>
        <taxon>Actinopterygii</taxon>
        <taxon>Neopterygii</taxon>
        <taxon>Teleostei</taxon>
        <taxon>Neoteleostei</taxon>
        <taxon>Acanthomorphata</taxon>
        <taxon>Ovalentaria</taxon>
        <taxon>Atherinomorphae</taxon>
        <taxon>Cyprinodontiformes</taxon>
        <taxon>Goodeidae</taxon>
        <taxon>Crenichthys</taxon>
    </lineage>
</organism>
<dbReference type="AlphaFoldDB" id="A0AAV9S1W1"/>
<comment type="caution">
    <text evidence="2">The sequence shown here is derived from an EMBL/GenBank/DDBJ whole genome shotgun (WGS) entry which is preliminary data.</text>
</comment>
<name>A0AAV9S1W1_9TELE</name>
<sequence length="95" mass="10602">MIAVKQNHCAPHKQEEEVELSASPSLPTPLFIILELPDKSRRGRENNWRVLCGGGWTQSAAMTGKSVKDVDRYQAVLNSLLALEENKYCADCESK</sequence>